<dbReference type="PANTHER" id="PTHR43133:SF63">
    <property type="entry name" value="RNA POLYMERASE SIGMA FACTOR FECI-RELATED"/>
    <property type="match status" value="1"/>
</dbReference>
<dbReference type="EMBL" id="BSNK01000001">
    <property type="protein sequence ID" value="GLQ22441.1"/>
    <property type="molecule type" value="Genomic_DNA"/>
</dbReference>
<comment type="caution">
    <text evidence="7">The sequence shown here is derived from an EMBL/GenBank/DDBJ whole genome shotgun (WGS) entry which is preliminary data.</text>
</comment>
<keyword evidence="3" id="KW-0731">Sigma factor</keyword>
<evidence type="ECO:0000256" key="4">
    <source>
        <dbReference type="ARBA" id="ARBA00023163"/>
    </source>
</evidence>
<evidence type="ECO:0000256" key="1">
    <source>
        <dbReference type="ARBA" id="ARBA00010641"/>
    </source>
</evidence>
<dbReference type="CDD" id="cd06171">
    <property type="entry name" value="Sigma70_r4"/>
    <property type="match status" value="1"/>
</dbReference>
<dbReference type="InterPro" id="IPR014284">
    <property type="entry name" value="RNA_pol_sigma-70_dom"/>
</dbReference>
<dbReference type="RefSeq" id="WP_284386817.1">
    <property type="nucleotide sequence ID" value="NZ_BSNK01000001.1"/>
</dbReference>
<dbReference type="PANTHER" id="PTHR43133">
    <property type="entry name" value="RNA POLYMERASE ECF-TYPE SIGMA FACTO"/>
    <property type="match status" value="1"/>
</dbReference>
<dbReference type="Gene3D" id="1.10.10.10">
    <property type="entry name" value="Winged helix-like DNA-binding domain superfamily/Winged helix DNA-binding domain"/>
    <property type="match status" value="1"/>
</dbReference>
<feature type="region of interest" description="Disordered" evidence="5">
    <location>
        <begin position="1"/>
        <end position="37"/>
    </location>
</feature>
<dbReference type="Gene3D" id="1.10.1740.10">
    <property type="match status" value="1"/>
</dbReference>
<evidence type="ECO:0000256" key="2">
    <source>
        <dbReference type="ARBA" id="ARBA00023015"/>
    </source>
</evidence>
<dbReference type="InterPro" id="IPR013325">
    <property type="entry name" value="RNA_pol_sigma_r2"/>
</dbReference>
<dbReference type="InterPro" id="IPR036388">
    <property type="entry name" value="WH-like_DNA-bd_sf"/>
</dbReference>
<name>A0ABQ5V4J1_9PROT</name>
<dbReference type="GO" id="GO:0003677">
    <property type="term" value="F:DNA binding"/>
    <property type="evidence" value="ECO:0007669"/>
    <property type="project" value="UniProtKB-KW"/>
</dbReference>
<comment type="similarity">
    <text evidence="1">Belongs to the sigma-70 factor family. ECF subfamily.</text>
</comment>
<evidence type="ECO:0000256" key="5">
    <source>
        <dbReference type="SAM" id="MobiDB-lite"/>
    </source>
</evidence>
<sequence>MPKDQIPTPGAPRRGSETAEPSLGSVGTASDNGIGALDSDFRQPLERYFRRQGLNQADAQDYTQETMTRILGKGGVASLANPQGYVFSVASNLLRDRARRRRTRAADAHVVIDSSELVSDQPSPHRQLVAHQELARIREAILDLPAKSQRVFILHRFEGLTYPEIADLMGLSRSSVEKYMMLALGRLKDVRKRS</sequence>
<protein>
    <submittedName>
        <fullName evidence="7">DNA-binding protein</fullName>
    </submittedName>
</protein>
<evidence type="ECO:0000313" key="7">
    <source>
        <dbReference type="EMBL" id="GLQ22441.1"/>
    </source>
</evidence>
<organism evidence="7 8">
    <name type="scientific">Algimonas ampicilliniresistens</name>
    <dbReference type="NCBI Taxonomy" id="1298735"/>
    <lineage>
        <taxon>Bacteria</taxon>
        <taxon>Pseudomonadati</taxon>
        <taxon>Pseudomonadota</taxon>
        <taxon>Alphaproteobacteria</taxon>
        <taxon>Maricaulales</taxon>
        <taxon>Robiginitomaculaceae</taxon>
        <taxon>Algimonas</taxon>
    </lineage>
</organism>
<dbReference type="Pfam" id="PF08281">
    <property type="entry name" value="Sigma70_r4_2"/>
    <property type="match status" value="1"/>
</dbReference>
<keyword evidence="7" id="KW-0238">DNA-binding</keyword>
<dbReference type="InterPro" id="IPR039425">
    <property type="entry name" value="RNA_pol_sigma-70-like"/>
</dbReference>
<keyword evidence="8" id="KW-1185">Reference proteome</keyword>
<evidence type="ECO:0000259" key="6">
    <source>
        <dbReference type="Pfam" id="PF08281"/>
    </source>
</evidence>
<dbReference type="InterPro" id="IPR013249">
    <property type="entry name" value="RNA_pol_sigma70_r4_t2"/>
</dbReference>
<dbReference type="InterPro" id="IPR013324">
    <property type="entry name" value="RNA_pol_sigma_r3/r4-like"/>
</dbReference>
<reference evidence="7" key="2">
    <citation type="submission" date="2023-01" db="EMBL/GenBank/DDBJ databases">
        <title>Draft genome sequence of Algimonas ampicilliniresistens strain NBRC 108219.</title>
        <authorList>
            <person name="Sun Q."/>
            <person name="Mori K."/>
        </authorList>
    </citation>
    <scope>NUCLEOTIDE SEQUENCE</scope>
    <source>
        <strain evidence="7">NBRC 108219</strain>
    </source>
</reference>
<proteinExistence type="inferred from homology"/>
<evidence type="ECO:0000256" key="3">
    <source>
        <dbReference type="ARBA" id="ARBA00023082"/>
    </source>
</evidence>
<dbReference type="Proteomes" id="UP001161391">
    <property type="component" value="Unassembled WGS sequence"/>
</dbReference>
<accession>A0ABQ5V4J1</accession>
<dbReference type="SUPFAM" id="SSF88946">
    <property type="entry name" value="Sigma2 domain of RNA polymerase sigma factors"/>
    <property type="match status" value="1"/>
</dbReference>
<keyword evidence="2" id="KW-0805">Transcription regulation</keyword>
<dbReference type="NCBIfam" id="TIGR02937">
    <property type="entry name" value="sigma70-ECF"/>
    <property type="match status" value="1"/>
</dbReference>
<evidence type="ECO:0000313" key="8">
    <source>
        <dbReference type="Proteomes" id="UP001161391"/>
    </source>
</evidence>
<keyword evidence="4" id="KW-0804">Transcription</keyword>
<dbReference type="SUPFAM" id="SSF88659">
    <property type="entry name" value="Sigma3 and sigma4 domains of RNA polymerase sigma factors"/>
    <property type="match status" value="1"/>
</dbReference>
<feature type="domain" description="RNA polymerase sigma factor 70 region 4 type 2" evidence="6">
    <location>
        <begin position="135"/>
        <end position="187"/>
    </location>
</feature>
<gene>
    <name evidence="7" type="ORF">GCM10007853_03150</name>
</gene>
<reference evidence="7" key="1">
    <citation type="journal article" date="2014" name="Int. J. Syst. Evol. Microbiol.">
        <title>Complete genome of a new Firmicutes species belonging to the dominant human colonic microbiota ('Ruminococcus bicirculans') reveals two chromosomes and a selective capacity to utilize plant glucans.</title>
        <authorList>
            <consortium name="NISC Comparative Sequencing Program"/>
            <person name="Wegmann U."/>
            <person name="Louis P."/>
            <person name="Goesmann A."/>
            <person name="Henrissat B."/>
            <person name="Duncan S.H."/>
            <person name="Flint H.J."/>
        </authorList>
    </citation>
    <scope>NUCLEOTIDE SEQUENCE</scope>
    <source>
        <strain evidence="7">NBRC 108219</strain>
    </source>
</reference>